<dbReference type="Gene3D" id="1.10.287.1490">
    <property type="match status" value="1"/>
</dbReference>
<proteinExistence type="predicted"/>
<dbReference type="AlphaFoldDB" id="A0AAD7D2G9"/>
<evidence type="ECO:0000313" key="2">
    <source>
        <dbReference type="EMBL" id="KAJ7675489.1"/>
    </source>
</evidence>
<protein>
    <submittedName>
        <fullName evidence="2">Uncharacterized protein</fullName>
    </submittedName>
</protein>
<reference evidence="2" key="1">
    <citation type="submission" date="2023-03" db="EMBL/GenBank/DDBJ databases">
        <title>Massive genome expansion in bonnet fungi (Mycena s.s.) driven by repeated elements and novel gene families across ecological guilds.</title>
        <authorList>
            <consortium name="Lawrence Berkeley National Laboratory"/>
            <person name="Harder C.B."/>
            <person name="Miyauchi S."/>
            <person name="Viragh M."/>
            <person name="Kuo A."/>
            <person name="Thoen E."/>
            <person name="Andreopoulos B."/>
            <person name="Lu D."/>
            <person name="Skrede I."/>
            <person name="Drula E."/>
            <person name="Henrissat B."/>
            <person name="Morin E."/>
            <person name="Kohler A."/>
            <person name="Barry K."/>
            <person name="LaButti K."/>
            <person name="Morin E."/>
            <person name="Salamov A."/>
            <person name="Lipzen A."/>
            <person name="Mereny Z."/>
            <person name="Hegedus B."/>
            <person name="Baldrian P."/>
            <person name="Stursova M."/>
            <person name="Weitz H."/>
            <person name="Taylor A."/>
            <person name="Grigoriev I.V."/>
            <person name="Nagy L.G."/>
            <person name="Martin F."/>
            <person name="Kauserud H."/>
        </authorList>
    </citation>
    <scope>NUCLEOTIDE SEQUENCE</scope>
    <source>
        <strain evidence="2">CBHHK067</strain>
    </source>
</reference>
<organism evidence="2 3">
    <name type="scientific">Mycena rosella</name>
    <name type="common">Pink bonnet</name>
    <name type="synonym">Agaricus rosellus</name>
    <dbReference type="NCBI Taxonomy" id="1033263"/>
    <lineage>
        <taxon>Eukaryota</taxon>
        <taxon>Fungi</taxon>
        <taxon>Dikarya</taxon>
        <taxon>Basidiomycota</taxon>
        <taxon>Agaricomycotina</taxon>
        <taxon>Agaricomycetes</taxon>
        <taxon>Agaricomycetidae</taxon>
        <taxon>Agaricales</taxon>
        <taxon>Marasmiineae</taxon>
        <taxon>Mycenaceae</taxon>
        <taxon>Mycena</taxon>
    </lineage>
</organism>
<keyword evidence="1" id="KW-0175">Coiled coil</keyword>
<dbReference type="Proteomes" id="UP001221757">
    <property type="component" value="Unassembled WGS sequence"/>
</dbReference>
<name>A0AAD7D2G9_MYCRO</name>
<accession>A0AAD7D2G9</accession>
<evidence type="ECO:0000313" key="3">
    <source>
        <dbReference type="Proteomes" id="UP001221757"/>
    </source>
</evidence>
<feature type="coiled-coil region" evidence="1">
    <location>
        <begin position="89"/>
        <end position="123"/>
    </location>
</feature>
<comment type="caution">
    <text evidence="2">The sequence shown here is derived from an EMBL/GenBank/DDBJ whole genome shotgun (WGS) entry which is preliminary data.</text>
</comment>
<evidence type="ECO:0000256" key="1">
    <source>
        <dbReference type="SAM" id="Coils"/>
    </source>
</evidence>
<gene>
    <name evidence="2" type="ORF">B0H17DRAFT_1207674</name>
</gene>
<keyword evidence="3" id="KW-1185">Reference proteome</keyword>
<sequence>MRAGCQPHPGLRRTPPSRHRNHTIFDLALLALLIIVGRAWSQIAAVCTVLEQEIAYQETEFAQLEQLVKEGRHAVAGLESEVNRLNIFDAHLRAEFEHLQAEVEHLQAELDERQDAAERASITFDAISVEVHEMTVCIQQLMAKYNSERAERATAASMNWALGREIEELHHTVQEVHQCAHSTIQQRSICENLKRQCYLKRVVSLDSLHLSCTCEAQRRASKKYIEDIKTKWAWAEWATLRARLPDLGKR</sequence>
<dbReference type="EMBL" id="JARKIE010000148">
    <property type="protein sequence ID" value="KAJ7675489.1"/>
    <property type="molecule type" value="Genomic_DNA"/>
</dbReference>